<dbReference type="InterPro" id="IPR027417">
    <property type="entry name" value="P-loop_NTPase"/>
</dbReference>
<accession>A0A1I7S3N2</accession>
<name>A0A1I7S3N2_BURXY</name>
<feature type="domain" description="Dynamin-type G" evidence="15">
    <location>
        <begin position="24"/>
        <end position="302"/>
    </location>
</feature>
<dbReference type="Proteomes" id="UP000659654">
    <property type="component" value="Unassembled WGS sequence"/>
</dbReference>
<keyword evidence="9" id="KW-0496">Mitochondrion</keyword>
<keyword evidence="4" id="KW-0963">Cytoplasm</keyword>
<dbReference type="FunFam" id="3.40.50.300:FF:000172">
    <property type="entry name" value="Dynamin-1-like protein isoform 1"/>
    <property type="match status" value="1"/>
</dbReference>
<evidence type="ECO:0000313" key="18">
    <source>
        <dbReference type="Proteomes" id="UP000659654"/>
    </source>
</evidence>
<sequence>MESLIPVISKLQDVFATIGNRESEVQLPQIVVVGSQSAGKSSVIEGIVGRDFLPRGTGIVTRRPLLLHLVHVPVGDDKRREAGMPAKQDWAQFEHKSGVIFTDFNEVRKEIEDETERFCGSNKGISDNPITLRIFSHRVVNLSLIDLPGIIKVPVGDQPPDIEDQVRKLILSYISNPNSLMLAVTAANQDFATSEPLKLARDVDRDGDRTLAVLTKLDLMDRGTDAMEVLTGRSVPVKLGIIGVVNRSQADINTNKPIDECLKDEAKFLLKTYPTLASRNGIQYLSKTLNRLLIHHIRECLPQLKVRVNTLMGQCRSLLNSYGQPVEDKSRTLLQLITHFANAYTSTIEGTSKNIETSELIGGARISYIFHGTFVEALEQVDPMENLSTLDILTAIRNATGTKPDLFIPDVAFELLVKKQIERLHEPSLCCVDRVYEELMRIVQQCGIDIQQEMQRFPKLYERINEIVSNLLSGRLGSTKQFVKDLVRSEMAYINTKHPEFGELSIIESMSSTSLYQRSQVQVDGKVAPLPEGEQPMPITELNGSGGQPNLNAVASEVIQKANSVLTGSPTKQSSSYIGSWLFNRNIPQNNVVSHKANSITTTQTIERNLTRNLTAKEQKEYMMFERLIRSYFSIVRKNIQDLVPKGIMRFMVNYVKENLQSELVQQLYNQADMDDLLAESELMAQRRKESAEMLEALTKASHVISEIRETHIW</sequence>
<dbReference type="SMR" id="A0A1I7S3N2"/>
<dbReference type="Proteomes" id="UP000582659">
    <property type="component" value="Unassembled WGS sequence"/>
</dbReference>
<dbReference type="PANTHER" id="PTHR11566:SF21">
    <property type="entry name" value="DYNAMIN RELATED PROTEIN 1, ISOFORM A"/>
    <property type="match status" value="1"/>
</dbReference>
<gene>
    <name evidence="16" type="ORF">BXYJ_LOCUS9417</name>
</gene>
<dbReference type="SMART" id="SM00053">
    <property type="entry name" value="DYNc"/>
    <property type="match status" value="1"/>
</dbReference>
<dbReference type="InterPro" id="IPR022812">
    <property type="entry name" value="Dynamin"/>
</dbReference>
<dbReference type="AlphaFoldDB" id="A0A1I7S3N2"/>
<dbReference type="GO" id="GO:0005741">
    <property type="term" value="C:mitochondrial outer membrane"/>
    <property type="evidence" value="ECO:0007669"/>
    <property type="project" value="UniProtKB-SubCell"/>
</dbReference>
<evidence type="ECO:0000259" key="14">
    <source>
        <dbReference type="PROSITE" id="PS51388"/>
    </source>
</evidence>
<dbReference type="InterPro" id="IPR003130">
    <property type="entry name" value="GED"/>
</dbReference>
<evidence type="ECO:0000256" key="2">
    <source>
        <dbReference type="ARBA" id="ARBA00004514"/>
    </source>
</evidence>
<evidence type="ECO:0000256" key="9">
    <source>
        <dbReference type="ARBA" id="ARBA00023128"/>
    </source>
</evidence>
<protein>
    <recommendedName>
        <fullName evidence="3">dynamin GTPase</fullName>
        <ecNumber evidence="3">3.6.5.5</ecNumber>
    </recommendedName>
</protein>
<comment type="similarity">
    <text evidence="13">Belongs to the TRAFAC class dynamin-like GTPase superfamily. Dynamin/Fzo/YdjA family.</text>
</comment>
<dbReference type="CDD" id="cd08771">
    <property type="entry name" value="DLP_1"/>
    <property type="match status" value="1"/>
</dbReference>
<dbReference type="GO" id="GO:0006897">
    <property type="term" value="P:endocytosis"/>
    <property type="evidence" value="ECO:0007669"/>
    <property type="project" value="TreeGrafter"/>
</dbReference>
<dbReference type="GO" id="GO:0016559">
    <property type="term" value="P:peroxisome fission"/>
    <property type="evidence" value="ECO:0007669"/>
    <property type="project" value="TreeGrafter"/>
</dbReference>
<dbReference type="EC" id="3.6.5.5" evidence="3"/>
<dbReference type="GO" id="GO:0003924">
    <property type="term" value="F:GTPase activity"/>
    <property type="evidence" value="ECO:0007669"/>
    <property type="project" value="InterPro"/>
</dbReference>
<dbReference type="PROSITE" id="PS51388">
    <property type="entry name" value="GED"/>
    <property type="match status" value="1"/>
</dbReference>
<dbReference type="Proteomes" id="UP000095284">
    <property type="component" value="Unplaced"/>
</dbReference>
<dbReference type="PROSITE" id="PS51718">
    <property type="entry name" value="G_DYNAMIN_2"/>
    <property type="match status" value="1"/>
</dbReference>
<evidence type="ECO:0000256" key="11">
    <source>
        <dbReference type="ARBA" id="ARBA00023136"/>
    </source>
</evidence>
<evidence type="ECO:0000256" key="10">
    <source>
        <dbReference type="ARBA" id="ARBA00023134"/>
    </source>
</evidence>
<dbReference type="Pfam" id="PF01031">
    <property type="entry name" value="Dynamin_M"/>
    <property type="match status" value="1"/>
</dbReference>
<evidence type="ECO:0000256" key="12">
    <source>
        <dbReference type="ARBA" id="ARBA00048040"/>
    </source>
</evidence>
<keyword evidence="7" id="KW-0378">Hydrolase</keyword>
<evidence type="ECO:0000256" key="1">
    <source>
        <dbReference type="ARBA" id="ARBA00004294"/>
    </source>
</evidence>
<dbReference type="SMART" id="SM00302">
    <property type="entry name" value="GED"/>
    <property type="match status" value="1"/>
</dbReference>
<feature type="domain" description="GED" evidence="14">
    <location>
        <begin position="622"/>
        <end position="713"/>
    </location>
</feature>
<dbReference type="GO" id="GO:0008289">
    <property type="term" value="F:lipid binding"/>
    <property type="evidence" value="ECO:0007669"/>
    <property type="project" value="UniProtKB-KW"/>
</dbReference>
<dbReference type="OrthoDB" id="5061070at2759"/>
<dbReference type="SUPFAM" id="SSF52540">
    <property type="entry name" value="P-loop containing nucleoside triphosphate hydrolases"/>
    <property type="match status" value="1"/>
</dbReference>
<reference evidence="16" key="2">
    <citation type="submission" date="2020-09" db="EMBL/GenBank/DDBJ databases">
        <authorList>
            <person name="Kikuchi T."/>
        </authorList>
    </citation>
    <scope>NUCLEOTIDE SEQUENCE</scope>
    <source>
        <strain evidence="16">Ka4C1</strain>
    </source>
</reference>
<proteinExistence type="inferred from homology"/>
<comment type="catalytic activity">
    <reaction evidence="12">
        <text>GTP + H2O = GDP + phosphate + H(+)</text>
        <dbReference type="Rhea" id="RHEA:19669"/>
        <dbReference type="ChEBI" id="CHEBI:15377"/>
        <dbReference type="ChEBI" id="CHEBI:15378"/>
        <dbReference type="ChEBI" id="CHEBI:37565"/>
        <dbReference type="ChEBI" id="CHEBI:43474"/>
        <dbReference type="ChEBI" id="CHEBI:58189"/>
        <dbReference type="EC" id="3.6.5.5"/>
    </reaction>
</comment>
<dbReference type="InterPro" id="IPR045063">
    <property type="entry name" value="Dynamin_N"/>
</dbReference>
<dbReference type="Gene3D" id="3.40.50.300">
    <property type="entry name" value="P-loop containing nucleotide triphosphate hydrolases"/>
    <property type="match status" value="1"/>
</dbReference>
<evidence type="ECO:0000256" key="8">
    <source>
        <dbReference type="ARBA" id="ARBA00023121"/>
    </source>
</evidence>
<dbReference type="GO" id="GO:0048312">
    <property type="term" value="P:intracellular distribution of mitochondria"/>
    <property type="evidence" value="ECO:0007669"/>
    <property type="project" value="TreeGrafter"/>
</dbReference>
<organism evidence="17 19">
    <name type="scientific">Bursaphelenchus xylophilus</name>
    <name type="common">Pinewood nematode worm</name>
    <name type="synonym">Aphelenchoides xylophilus</name>
    <dbReference type="NCBI Taxonomy" id="6326"/>
    <lineage>
        <taxon>Eukaryota</taxon>
        <taxon>Metazoa</taxon>
        <taxon>Ecdysozoa</taxon>
        <taxon>Nematoda</taxon>
        <taxon>Chromadorea</taxon>
        <taxon>Rhabditida</taxon>
        <taxon>Tylenchina</taxon>
        <taxon>Tylenchomorpha</taxon>
        <taxon>Aphelenchoidea</taxon>
        <taxon>Aphelenchoididae</taxon>
        <taxon>Bursaphelenchus</taxon>
    </lineage>
</organism>
<dbReference type="GO" id="GO:0008017">
    <property type="term" value="F:microtubule binding"/>
    <property type="evidence" value="ECO:0007669"/>
    <property type="project" value="TreeGrafter"/>
</dbReference>
<dbReference type="InterPro" id="IPR030381">
    <property type="entry name" value="G_DYNAMIN_dom"/>
</dbReference>
<dbReference type="Pfam" id="PF02212">
    <property type="entry name" value="GED"/>
    <property type="match status" value="1"/>
</dbReference>
<evidence type="ECO:0000256" key="5">
    <source>
        <dbReference type="ARBA" id="ARBA00022741"/>
    </source>
</evidence>
<dbReference type="Gene3D" id="1.20.120.1240">
    <property type="entry name" value="Dynamin, middle domain"/>
    <property type="match status" value="1"/>
</dbReference>
<dbReference type="PROSITE" id="PS00410">
    <property type="entry name" value="G_DYNAMIN_1"/>
    <property type="match status" value="1"/>
</dbReference>
<evidence type="ECO:0000259" key="15">
    <source>
        <dbReference type="PROSITE" id="PS51718"/>
    </source>
</evidence>
<dbReference type="eggNOG" id="KOG0446">
    <property type="taxonomic scope" value="Eukaryota"/>
</dbReference>
<keyword evidence="6" id="KW-1000">Mitochondrion outer membrane</keyword>
<dbReference type="PRINTS" id="PR00195">
    <property type="entry name" value="DYNAMIN"/>
</dbReference>
<comment type="subcellular location">
    <subcellularLocation>
        <location evidence="2">Cytoplasm</location>
        <location evidence="2">Cytosol</location>
    </subcellularLocation>
    <subcellularLocation>
        <location evidence="1">Mitochondrion outer membrane</location>
    </subcellularLocation>
</comment>
<dbReference type="GO" id="GO:0000266">
    <property type="term" value="P:mitochondrial fission"/>
    <property type="evidence" value="ECO:0007669"/>
    <property type="project" value="TreeGrafter"/>
</dbReference>
<evidence type="ECO:0000313" key="16">
    <source>
        <dbReference type="EMBL" id="CAD5226872.1"/>
    </source>
</evidence>
<keyword evidence="8" id="KW-0446">Lipid-binding</keyword>
<dbReference type="WBParaSite" id="BXY_0761300.1">
    <property type="protein sequence ID" value="BXY_0761300.1"/>
    <property type="gene ID" value="BXY_0761300"/>
</dbReference>
<dbReference type="InterPro" id="IPR000375">
    <property type="entry name" value="Dynamin_stalk"/>
</dbReference>
<evidence type="ECO:0000256" key="4">
    <source>
        <dbReference type="ARBA" id="ARBA00022490"/>
    </source>
</evidence>
<dbReference type="Pfam" id="PF00350">
    <property type="entry name" value="Dynamin_N"/>
    <property type="match status" value="1"/>
</dbReference>
<dbReference type="PANTHER" id="PTHR11566">
    <property type="entry name" value="DYNAMIN"/>
    <property type="match status" value="1"/>
</dbReference>
<keyword evidence="10 13" id="KW-0342">GTP-binding</keyword>
<evidence type="ECO:0000313" key="19">
    <source>
        <dbReference type="WBParaSite" id="BXY_0761300.1"/>
    </source>
</evidence>
<keyword evidence="5 13" id="KW-0547">Nucleotide-binding</keyword>
<reference evidence="19" key="1">
    <citation type="submission" date="2016-11" db="UniProtKB">
        <authorList>
            <consortium name="WormBaseParasite"/>
        </authorList>
    </citation>
    <scope>IDENTIFICATION</scope>
</reference>
<dbReference type="InterPro" id="IPR020850">
    <property type="entry name" value="GED_dom"/>
</dbReference>
<dbReference type="EMBL" id="CAJFCV020000004">
    <property type="protein sequence ID" value="CAG9116421.1"/>
    <property type="molecule type" value="Genomic_DNA"/>
</dbReference>
<dbReference type="GO" id="GO:0005874">
    <property type="term" value="C:microtubule"/>
    <property type="evidence" value="ECO:0007669"/>
    <property type="project" value="TreeGrafter"/>
</dbReference>
<dbReference type="InterPro" id="IPR001401">
    <property type="entry name" value="Dynamin_GTPase"/>
</dbReference>
<dbReference type="GO" id="GO:0005829">
    <property type="term" value="C:cytosol"/>
    <property type="evidence" value="ECO:0007669"/>
    <property type="project" value="UniProtKB-SubCell"/>
</dbReference>
<dbReference type="GO" id="GO:0005525">
    <property type="term" value="F:GTP binding"/>
    <property type="evidence" value="ECO:0007669"/>
    <property type="project" value="UniProtKB-KW"/>
</dbReference>
<evidence type="ECO:0000256" key="13">
    <source>
        <dbReference type="RuleBase" id="RU003932"/>
    </source>
</evidence>
<evidence type="ECO:0000313" key="17">
    <source>
        <dbReference type="Proteomes" id="UP000095284"/>
    </source>
</evidence>
<dbReference type="EMBL" id="CAJFDI010000004">
    <property type="protein sequence ID" value="CAD5226872.1"/>
    <property type="molecule type" value="Genomic_DNA"/>
</dbReference>
<dbReference type="InterPro" id="IPR019762">
    <property type="entry name" value="Dynamin_GTPase_CS"/>
</dbReference>
<evidence type="ECO:0000256" key="7">
    <source>
        <dbReference type="ARBA" id="ARBA00022801"/>
    </source>
</evidence>
<evidence type="ECO:0000256" key="3">
    <source>
        <dbReference type="ARBA" id="ARBA00011980"/>
    </source>
</evidence>
<keyword evidence="11" id="KW-0472">Membrane</keyword>
<keyword evidence="18" id="KW-1185">Reference proteome</keyword>
<evidence type="ECO:0000256" key="6">
    <source>
        <dbReference type="ARBA" id="ARBA00022787"/>
    </source>
</evidence>